<gene>
    <name evidence="1" type="ORF">PDMSB3_4045</name>
</gene>
<sequence>MASTCSCRACIVTANCKLCRSEPTQNRRVLRTGGFFMADGIFAASRVFVLTVPMDDWTDARASDHQYGPLSCMDRWAGKEYHDVDQA</sequence>
<dbReference type="EMBL" id="LR699553">
    <property type="protein sequence ID" value="VVD30495.1"/>
    <property type="molecule type" value="Genomic_DNA"/>
</dbReference>
<organism evidence="1 2">
    <name type="scientific">Paraburkholderia dioscoreae</name>
    <dbReference type="NCBI Taxonomy" id="2604047"/>
    <lineage>
        <taxon>Bacteria</taxon>
        <taxon>Pseudomonadati</taxon>
        <taxon>Pseudomonadota</taxon>
        <taxon>Betaproteobacteria</taxon>
        <taxon>Burkholderiales</taxon>
        <taxon>Burkholderiaceae</taxon>
        <taxon>Paraburkholderia</taxon>
    </lineage>
</organism>
<dbReference type="KEGG" id="pdio:PDMSB3_4045"/>
<protein>
    <submittedName>
        <fullName evidence="1">Uncharacterized protein</fullName>
    </submittedName>
</protein>
<reference evidence="1 2" key="1">
    <citation type="submission" date="2019-08" db="EMBL/GenBank/DDBJ databases">
        <authorList>
            <person name="Herpell B J."/>
        </authorList>
    </citation>
    <scope>NUCLEOTIDE SEQUENCE [LARGE SCALE GENOMIC DNA]</scope>
    <source>
        <strain evidence="2">Msb3</strain>
    </source>
</reference>
<proteinExistence type="predicted"/>
<keyword evidence="2" id="KW-1185">Reference proteome</keyword>
<dbReference type="AlphaFoldDB" id="A0A5Q4YUJ4"/>
<dbReference type="Proteomes" id="UP000325811">
    <property type="component" value="Chromosome I"/>
</dbReference>
<accession>A0A5Q4YUJ4</accession>
<evidence type="ECO:0000313" key="2">
    <source>
        <dbReference type="Proteomes" id="UP000325811"/>
    </source>
</evidence>
<evidence type="ECO:0000313" key="1">
    <source>
        <dbReference type="EMBL" id="VVD30495.1"/>
    </source>
</evidence>
<name>A0A5Q4YUJ4_9BURK</name>